<evidence type="ECO:0000313" key="1">
    <source>
        <dbReference type="EMBL" id="KAF2185058.1"/>
    </source>
</evidence>
<name>A0A6A6E3G9_9PEZI</name>
<gene>
    <name evidence="1" type="ORF">K469DRAFT_688274</name>
</gene>
<accession>A0A6A6E3G9</accession>
<keyword evidence="2" id="KW-1185">Reference proteome</keyword>
<organism evidence="1 2">
    <name type="scientific">Zopfia rhizophila CBS 207.26</name>
    <dbReference type="NCBI Taxonomy" id="1314779"/>
    <lineage>
        <taxon>Eukaryota</taxon>
        <taxon>Fungi</taxon>
        <taxon>Dikarya</taxon>
        <taxon>Ascomycota</taxon>
        <taxon>Pezizomycotina</taxon>
        <taxon>Dothideomycetes</taxon>
        <taxon>Dothideomycetes incertae sedis</taxon>
        <taxon>Zopfiaceae</taxon>
        <taxon>Zopfia</taxon>
    </lineage>
</organism>
<protein>
    <submittedName>
        <fullName evidence="1">Uncharacterized protein</fullName>
    </submittedName>
</protein>
<dbReference type="EMBL" id="ML994635">
    <property type="protein sequence ID" value="KAF2185058.1"/>
    <property type="molecule type" value="Genomic_DNA"/>
</dbReference>
<dbReference type="Proteomes" id="UP000800200">
    <property type="component" value="Unassembled WGS sequence"/>
</dbReference>
<reference evidence="1" key="1">
    <citation type="journal article" date="2020" name="Stud. Mycol.">
        <title>101 Dothideomycetes genomes: a test case for predicting lifestyles and emergence of pathogens.</title>
        <authorList>
            <person name="Haridas S."/>
            <person name="Albert R."/>
            <person name="Binder M."/>
            <person name="Bloem J."/>
            <person name="Labutti K."/>
            <person name="Salamov A."/>
            <person name="Andreopoulos B."/>
            <person name="Baker S."/>
            <person name="Barry K."/>
            <person name="Bills G."/>
            <person name="Bluhm B."/>
            <person name="Cannon C."/>
            <person name="Castanera R."/>
            <person name="Culley D."/>
            <person name="Daum C."/>
            <person name="Ezra D."/>
            <person name="Gonzalez J."/>
            <person name="Henrissat B."/>
            <person name="Kuo A."/>
            <person name="Liang C."/>
            <person name="Lipzen A."/>
            <person name="Lutzoni F."/>
            <person name="Magnuson J."/>
            <person name="Mondo S."/>
            <person name="Nolan M."/>
            <person name="Ohm R."/>
            <person name="Pangilinan J."/>
            <person name="Park H.-J."/>
            <person name="Ramirez L."/>
            <person name="Alfaro M."/>
            <person name="Sun H."/>
            <person name="Tritt A."/>
            <person name="Yoshinaga Y."/>
            <person name="Zwiers L.-H."/>
            <person name="Turgeon B."/>
            <person name="Goodwin S."/>
            <person name="Spatafora J."/>
            <person name="Crous P."/>
            <person name="Grigoriev I."/>
        </authorList>
    </citation>
    <scope>NUCLEOTIDE SEQUENCE</scope>
    <source>
        <strain evidence="1">CBS 207.26</strain>
    </source>
</reference>
<dbReference type="AlphaFoldDB" id="A0A6A6E3G9"/>
<proteinExistence type="predicted"/>
<evidence type="ECO:0000313" key="2">
    <source>
        <dbReference type="Proteomes" id="UP000800200"/>
    </source>
</evidence>
<sequence>MFPWRLTPTGSRSNTVLNSIFGSFAKLSSVTFQLCFFRYVVKANVFPRSQIRALPRLHIHGSPRSPNEMIAQVISCVKDELEALFSPQSLLSSLRTLSAVSCSPSTKPSNQTISFTSSTSSARIHDLESNVEEIEMPYELADDFRCSAHLSYSQDPDTHPKCLSFCQQL</sequence>